<protein>
    <submittedName>
        <fullName evidence="1">Uncharacterized protein</fullName>
    </submittedName>
</protein>
<accession>A0ABQ5E3R4</accession>
<evidence type="ECO:0000313" key="2">
    <source>
        <dbReference type="Proteomes" id="UP001151760"/>
    </source>
</evidence>
<reference evidence="1" key="1">
    <citation type="journal article" date="2022" name="Int. J. Mol. Sci.">
        <title>Draft Genome of Tanacetum Coccineum: Genomic Comparison of Closely Related Tanacetum-Family Plants.</title>
        <authorList>
            <person name="Yamashiro T."/>
            <person name="Shiraishi A."/>
            <person name="Nakayama K."/>
            <person name="Satake H."/>
        </authorList>
    </citation>
    <scope>NUCLEOTIDE SEQUENCE</scope>
</reference>
<gene>
    <name evidence="1" type="ORF">Tco_0954453</name>
</gene>
<proteinExistence type="predicted"/>
<dbReference type="EMBL" id="BQNB010015926">
    <property type="protein sequence ID" value="GJT45738.1"/>
    <property type="molecule type" value="Genomic_DNA"/>
</dbReference>
<keyword evidence="2" id="KW-1185">Reference proteome</keyword>
<organism evidence="1 2">
    <name type="scientific">Tanacetum coccineum</name>
    <dbReference type="NCBI Taxonomy" id="301880"/>
    <lineage>
        <taxon>Eukaryota</taxon>
        <taxon>Viridiplantae</taxon>
        <taxon>Streptophyta</taxon>
        <taxon>Embryophyta</taxon>
        <taxon>Tracheophyta</taxon>
        <taxon>Spermatophyta</taxon>
        <taxon>Magnoliopsida</taxon>
        <taxon>eudicotyledons</taxon>
        <taxon>Gunneridae</taxon>
        <taxon>Pentapetalae</taxon>
        <taxon>asterids</taxon>
        <taxon>campanulids</taxon>
        <taxon>Asterales</taxon>
        <taxon>Asteraceae</taxon>
        <taxon>Asteroideae</taxon>
        <taxon>Anthemideae</taxon>
        <taxon>Anthemidinae</taxon>
        <taxon>Tanacetum</taxon>
    </lineage>
</organism>
<dbReference type="Proteomes" id="UP001151760">
    <property type="component" value="Unassembled WGS sequence"/>
</dbReference>
<evidence type="ECO:0000313" key="1">
    <source>
        <dbReference type="EMBL" id="GJT45738.1"/>
    </source>
</evidence>
<reference evidence="1" key="2">
    <citation type="submission" date="2022-01" db="EMBL/GenBank/DDBJ databases">
        <authorList>
            <person name="Yamashiro T."/>
            <person name="Shiraishi A."/>
            <person name="Satake H."/>
            <person name="Nakayama K."/>
        </authorList>
    </citation>
    <scope>NUCLEOTIDE SEQUENCE</scope>
</reference>
<comment type="caution">
    <text evidence="1">The sequence shown here is derived from an EMBL/GenBank/DDBJ whole genome shotgun (WGS) entry which is preliminary data.</text>
</comment>
<name>A0ABQ5E3R4_9ASTR</name>
<sequence length="89" mass="9556">MAELVRLQIYEELDDTWDWVAPRPERQQVAAAGALKVAEGASVVDEGAPAIPAPVQAPQPPPAARPTRTMTQRLCGLEEDFHGLRGALG</sequence>